<dbReference type="GO" id="GO:0046983">
    <property type="term" value="F:protein dimerization activity"/>
    <property type="evidence" value="ECO:0007669"/>
    <property type="project" value="InterPro"/>
</dbReference>
<feature type="transmembrane region" description="Helical" evidence="9">
    <location>
        <begin position="13"/>
        <end position="30"/>
    </location>
</feature>
<feature type="transmembrane region" description="Helical" evidence="9">
    <location>
        <begin position="109"/>
        <end position="128"/>
    </location>
</feature>
<dbReference type="GO" id="GO:0000155">
    <property type="term" value="F:phosphorelay sensor kinase activity"/>
    <property type="evidence" value="ECO:0007669"/>
    <property type="project" value="InterPro"/>
</dbReference>
<dbReference type="PANTHER" id="PTHR24421">
    <property type="entry name" value="NITRATE/NITRITE SENSOR PROTEIN NARX-RELATED"/>
    <property type="match status" value="1"/>
</dbReference>
<keyword evidence="5" id="KW-0547">Nucleotide-binding</keyword>
<dbReference type="RefSeq" id="WP_203817286.1">
    <property type="nucleotide sequence ID" value="NZ_BAAABP010000071.1"/>
</dbReference>
<sequence length="383" mass="40314">MPNPPVRRRAADAALAFLSLDATLVILAAGGFGTPGPGARPLDMLGVLLAAVSAVPLALPHRAAGFAVSAIASLTLLHLGYPLDAPISTAVAAYALARTYTGAARRPRVLASVAVNAFVPAVAVAYASVGISPAGIATELLAWAAVFAGLWVAGDRSRLRSLRLAEAEEAVRRAHADAERDRRLAAADERTRIARELHDSAGHAINLILVQAGAARLLQDRDPERARAALDTIETVARDTVTDIDRMVRALRDDREHDDVPADPGALGELIDRHRAGGLAIDADLPERDAPLPRSVAWAAYRILQEALTNAARHGAGSAAVAVRFGGDRVEIDVTNPTVTRPRSDRPGLGIVGMRERATLLGGTLLAERAPDRFRLCAVLPHA</sequence>
<proteinExistence type="predicted"/>
<dbReference type="EC" id="2.7.13.3" evidence="2"/>
<organism evidence="11 12">
    <name type="scientific">Paractinoplanes ferrugineus</name>
    <dbReference type="NCBI Taxonomy" id="113564"/>
    <lineage>
        <taxon>Bacteria</taxon>
        <taxon>Bacillati</taxon>
        <taxon>Actinomycetota</taxon>
        <taxon>Actinomycetes</taxon>
        <taxon>Micromonosporales</taxon>
        <taxon>Micromonosporaceae</taxon>
        <taxon>Paractinoplanes</taxon>
    </lineage>
</organism>
<dbReference type="InterPro" id="IPR050482">
    <property type="entry name" value="Sensor_HK_TwoCompSys"/>
</dbReference>
<accession>A0A919IYD5</accession>
<dbReference type="GO" id="GO:0005524">
    <property type="term" value="F:ATP binding"/>
    <property type="evidence" value="ECO:0007669"/>
    <property type="project" value="UniProtKB-KW"/>
</dbReference>
<keyword evidence="9" id="KW-0472">Membrane</keyword>
<dbReference type="EMBL" id="BOMM01000017">
    <property type="protein sequence ID" value="GIE10730.1"/>
    <property type="molecule type" value="Genomic_DNA"/>
</dbReference>
<protein>
    <recommendedName>
        <fullName evidence="2">histidine kinase</fullName>
        <ecNumber evidence="2">2.7.13.3</ecNumber>
    </recommendedName>
</protein>
<dbReference type="AlphaFoldDB" id="A0A919IYD5"/>
<evidence type="ECO:0000313" key="12">
    <source>
        <dbReference type="Proteomes" id="UP000598174"/>
    </source>
</evidence>
<dbReference type="Proteomes" id="UP000598174">
    <property type="component" value="Unassembled WGS sequence"/>
</dbReference>
<dbReference type="InterPro" id="IPR036890">
    <property type="entry name" value="HATPase_C_sf"/>
</dbReference>
<evidence type="ECO:0000256" key="3">
    <source>
        <dbReference type="ARBA" id="ARBA00022553"/>
    </source>
</evidence>
<name>A0A919IYD5_9ACTN</name>
<evidence type="ECO:0000259" key="10">
    <source>
        <dbReference type="Pfam" id="PF07730"/>
    </source>
</evidence>
<keyword evidence="9" id="KW-1133">Transmembrane helix</keyword>
<feature type="transmembrane region" description="Helical" evidence="9">
    <location>
        <begin position="79"/>
        <end position="97"/>
    </location>
</feature>
<keyword evidence="6 11" id="KW-0418">Kinase</keyword>
<keyword evidence="12" id="KW-1185">Reference proteome</keyword>
<dbReference type="InterPro" id="IPR011712">
    <property type="entry name" value="Sig_transdc_His_kin_sub3_dim/P"/>
</dbReference>
<evidence type="ECO:0000256" key="4">
    <source>
        <dbReference type="ARBA" id="ARBA00022679"/>
    </source>
</evidence>
<dbReference type="PANTHER" id="PTHR24421:SF10">
    <property type="entry name" value="NITRATE_NITRITE SENSOR PROTEIN NARQ"/>
    <property type="match status" value="1"/>
</dbReference>
<dbReference type="SUPFAM" id="SSF55874">
    <property type="entry name" value="ATPase domain of HSP90 chaperone/DNA topoisomerase II/histidine kinase"/>
    <property type="match status" value="1"/>
</dbReference>
<evidence type="ECO:0000313" key="11">
    <source>
        <dbReference type="EMBL" id="GIE10730.1"/>
    </source>
</evidence>
<evidence type="ECO:0000256" key="2">
    <source>
        <dbReference type="ARBA" id="ARBA00012438"/>
    </source>
</evidence>
<dbReference type="Gene3D" id="3.30.565.10">
    <property type="entry name" value="Histidine kinase-like ATPase, C-terminal domain"/>
    <property type="match status" value="1"/>
</dbReference>
<feature type="domain" description="Signal transduction histidine kinase subgroup 3 dimerisation and phosphoacceptor" evidence="10">
    <location>
        <begin position="189"/>
        <end position="254"/>
    </location>
</feature>
<dbReference type="Gene3D" id="1.20.5.1930">
    <property type="match status" value="1"/>
</dbReference>
<evidence type="ECO:0000256" key="5">
    <source>
        <dbReference type="ARBA" id="ARBA00022741"/>
    </source>
</evidence>
<dbReference type="Pfam" id="PF07730">
    <property type="entry name" value="HisKA_3"/>
    <property type="match status" value="1"/>
</dbReference>
<keyword evidence="9" id="KW-0812">Transmembrane</keyword>
<keyword evidence="3" id="KW-0597">Phosphoprotein</keyword>
<dbReference type="GO" id="GO:0016020">
    <property type="term" value="C:membrane"/>
    <property type="evidence" value="ECO:0007669"/>
    <property type="project" value="InterPro"/>
</dbReference>
<evidence type="ECO:0000256" key="6">
    <source>
        <dbReference type="ARBA" id="ARBA00022777"/>
    </source>
</evidence>
<evidence type="ECO:0000256" key="8">
    <source>
        <dbReference type="ARBA" id="ARBA00023012"/>
    </source>
</evidence>
<keyword evidence="7" id="KW-0067">ATP-binding</keyword>
<feature type="transmembrane region" description="Helical" evidence="9">
    <location>
        <begin position="134"/>
        <end position="153"/>
    </location>
</feature>
<gene>
    <name evidence="11" type="ORF">Afe05nite_25700</name>
</gene>
<keyword evidence="8" id="KW-0902">Two-component regulatory system</keyword>
<evidence type="ECO:0000256" key="9">
    <source>
        <dbReference type="SAM" id="Phobius"/>
    </source>
</evidence>
<comment type="caution">
    <text evidence="11">The sequence shown here is derived from an EMBL/GenBank/DDBJ whole genome shotgun (WGS) entry which is preliminary data.</text>
</comment>
<evidence type="ECO:0000256" key="1">
    <source>
        <dbReference type="ARBA" id="ARBA00000085"/>
    </source>
</evidence>
<keyword evidence="4" id="KW-0808">Transferase</keyword>
<dbReference type="CDD" id="cd16917">
    <property type="entry name" value="HATPase_UhpB-NarQ-NarX-like"/>
    <property type="match status" value="1"/>
</dbReference>
<comment type="catalytic activity">
    <reaction evidence="1">
        <text>ATP + protein L-histidine = ADP + protein N-phospho-L-histidine.</text>
        <dbReference type="EC" id="2.7.13.3"/>
    </reaction>
</comment>
<evidence type="ECO:0000256" key="7">
    <source>
        <dbReference type="ARBA" id="ARBA00022840"/>
    </source>
</evidence>
<reference evidence="11" key="1">
    <citation type="submission" date="2021-01" db="EMBL/GenBank/DDBJ databases">
        <title>Whole genome shotgun sequence of Actinoplanes ferrugineus NBRC 15555.</title>
        <authorList>
            <person name="Komaki H."/>
            <person name="Tamura T."/>
        </authorList>
    </citation>
    <scope>NUCLEOTIDE SEQUENCE</scope>
    <source>
        <strain evidence="11">NBRC 15555</strain>
    </source>
</reference>